<keyword evidence="4" id="KW-0238">DNA-binding</keyword>
<proteinExistence type="predicted"/>
<dbReference type="CDD" id="cd12148">
    <property type="entry name" value="fungal_TF_MHR"/>
    <property type="match status" value="1"/>
</dbReference>
<feature type="region of interest" description="Disordered" evidence="7">
    <location>
        <begin position="58"/>
        <end position="77"/>
    </location>
</feature>
<dbReference type="Gene3D" id="4.10.240.10">
    <property type="entry name" value="Zn(2)-C6 fungal-type DNA-binding domain"/>
    <property type="match status" value="1"/>
</dbReference>
<dbReference type="EMBL" id="JBFTWV010000094">
    <property type="protein sequence ID" value="KAL2787541.1"/>
    <property type="molecule type" value="Genomic_DNA"/>
</dbReference>
<dbReference type="PANTHER" id="PTHR31001:SF40">
    <property type="entry name" value="ZN(II)2CYS6 TRANSCRIPTION FACTOR (EUROFUNG)"/>
    <property type="match status" value="1"/>
</dbReference>
<evidence type="ECO:0000313" key="10">
    <source>
        <dbReference type="Proteomes" id="UP001610563"/>
    </source>
</evidence>
<keyword evidence="3" id="KW-0805">Transcription regulation</keyword>
<evidence type="ECO:0000256" key="4">
    <source>
        <dbReference type="ARBA" id="ARBA00023125"/>
    </source>
</evidence>
<evidence type="ECO:0000256" key="5">
    <source>
        <dbReference type="ARBA" id="ARBA00023163"/>
    </source>
</evidence>
<dbReference type="InterPro" id="IPR001138">
    <property type="entry name" value="Zn2Cys6_DnaBD"/>
</dbReference>
<reference evidence="9 10" key="1">
    <citation type="submission" date="2024-07" db="EMBL/GenBank/DDBJ databases">
        <title>Section-level genome sequencing and comparative genomics of Aspergillus sections Usti and Cavernicolus.</title>
        <authorList>
            <consortium name="Lawrence Berkeley National Laboratory"/>
            <person name="Nybo J.L."/>
            <person name="Vesth T.C."/>
            <person name="Theobald S."/>
            <person name="Frisvad J.C."/>
            <person name="Larsen T.O."/>
            <person name="Kjaerboelling I."/>
            <person name="Rothschild-Mancinelli K."/>
            <person name="Lyhne E.K."/>
            <person name="Kogle M.E."/>
            <person name="Barry K."/>
            <person name="Clum A."/>
            <person name="Na H."/>
            <person name="Ledsgaard L."/>
            <person name="Lin J."/>
            <person name="Lipzen A."/>
            <person name="Kuo A."/>
            <person name="Riley R."/>
            <person name="Mondo S."/>
            <person name="Labutti K."/>
            <person name="Haridas S."/>
            <person name="Pangalinan J."/>
            <person name="Salamov A.A."/>
            <person name="Simmons B.A."/>
            <person name="Magnuson J.K."/>
            <person name="Chen J."/>
            <person name="Drula E."/>
            <person name="Henrissat B."/>
            <person name="Wiebenga A."/>
            <person name="Lubbers R.J."/>
            <person name="Gomes A.C."/>
            <person name="Makela M.R."/>
            <person name="Stajich J."/>
            <person name="Grigoriev I.V."/>
            <person name="Mortensen U.H."/>
            <person name="De Vries R.P."/>
            <person name="Baker S.E."/>
            <person name="Andersen M.R."/>
        </authorList>
    </citation>
    <scope>NUCLEOTIDE SEQUENCE [LARGE SCALE GENOMIC DNA]</scope>
    <source>
        <strain evidence="9 10">CBS 209.92</strain>
    </source>
</reference>
<evidence type="ECO:0000256" key="1">
    <source>
        <dbReference type="ARBA" id="ARBA00004123"/>
    </source>
</evidence>
<feature type="compositionally biased region" description="Polar residues" evidence="7">
    <location>
        <begin position="59"/>
        <end position="69"/>
    </location>
</feature>
<gene>
    <name evidence="9" type="ORF">BJX66DRAFT_341072</name>
</gene>
<evidence type="ECO:0000256" key="7">
    <source>
        <dbReference type="SAM" id="MobiDB-lite"/>
    </source>
</evidence>
<evidence type="ECO:0000259" key="8">
    <source>
        <dbReference type="PROSITE" id="PS50048"/>
    </source>
</evidence>
<dbReference type="InterPro" id="IPR036864">
    <property type="entry name" value="Zn2-C6_fun-type_DNA-bd_sf"/>
</dbReference>
<evidence type="ECO:0000256" key="3">
    <source>
        <dbReference type="ARBA" id="ARBA00023015"/>
    </source>
</evidence>
<dbReference type="Pfam" id="PF04082">
    <property type="entry name" value="Fungal_trans"/>
    <property type="match status" value="1"/>
</dbReference>
<dbReference type="PANTHER" id="PTHR31001">
    <property type="entry name" value="UNCHARACTERIZED TRANSCRIPTIONAL REGULATORY PROTEIN"/>
    <property type="match status" value="1"/>
</dbReference>
<dbReference type="Proteomes" id="UP001610563">
    <property type="component" value="Unassembled WGS sequence"/>
</dbReference>
<sequence length="760" mass="83616">MSSTAPRQIKRPRVSLSCIVCRRRKVRCGREHPHCADCVRMKEKCVYNLTTREELIDQGHQSGTAAQAKSTKDQQAHTKELIWAHWVPGGTENRIGPGDEHQSPFLAAAPVAGSQSRVTRATSKQGVIGHATGLQLEDVLKLPVGQNTATEARSDTRSITLGSLAPLTSTAIPDASTTQQNRLWGRCHVSLGRGSHAHYVGPAFWGLVAGNESISDDFIDGIRNADPELPPSNISSMGIAKVLRSLPDKAVSDALLEVFLLVVWPLAPLVHRRTLRADYDEFWDWCRDSKNNLPPQKFRDDPTFFCLLFAILYCGASAASEASWTSTSGGFHGLQKETTIHTLKAAYEMSLESCQHLEHPTLNTLVSTLLTWPFLDWPREPIREVVALSTAVRLAQSMGLHRDGAGWPALSHVEQEIRRRAWWHIIRLDVQSSISSGLPLCSGSEALEAVGMITDICDEDIDDPDSLSSKHSNATIFTIGCAETARLRSKIIAHLHSGRGLTRDGVEELITAAKEHQKKIDTLISRISSQGIPERGFIPSRLANISLSTHLALYRDDATQPTVLGAWTRVMLSLLKFDIAILLQKSLLPPPDSSNPESCKAWISTLQLCVSYFRILIPIYQSTAFSPYMWFHRTYAGPLQCVFLTLVYLGSFKDENSTGTSVARYYVDEIIEHIVALYQPTDSSLVDDRPGSGSQAGRSRAVLPFAIQILVDLHSRLDSRSTTPPPRTPGNSSVLGNDFSGLEAEFFAGVTELSSPLIVQ</sequence>
<keyword evidence="2" id="KW-0479">Metal-binding</keyword>
<keyword evidence="5" id="KW-0804">Transcription</keyword>
<dbReference type="SMART" id="SM00066">
    <property type="entry name" value="GAL4"/>
    <property type="match status" value="1"/>
</dbReference>
<dbReference type="SMART" id="SM00906">
    <property type="entry name" value="Fungal_trans"/>
    <property type="match status" value="1"/>
</dbReference>
<accession>A0ABR4FW92</accession>
<keyword evidence="10" id="KW-1185">Reference proteome</keyword>
<feature type="domain" description="Zn(2)-C6 fungal-type" evidence="8">
    <location>
        <begin position="17"/>
        <end position="47"/>
    </location>
</feature>
<name>A0ABR4FW92_9EURO</name>
<dbReference type="InterPro" id="IPR050613">
    <property type="entry name" value="Sec_Metabolite_Reg"/>
</dbReference>
<comment type="subcellular location">
    <subcellularLocation>
        <location evidence="1">Nucleus</location>
    </subcellularLocation>
</comment>
<dbReference type="Pfam" id="PF00172">
    <property type="entry name" value="Zn_clus"/>
    <property type="match status" value="1"/>
</dbReference>
<dbReference type="SUPFAM" id="SSF57701">
    <property type="entry name" value="Zn2/Cys6 DNA-binding domain"/>
    <property type="match status" value="1"/>
</dbReference>
<evidence type="ECO:0000313" key="9">
    <source>
        <dbReference type="EMBL" id="KAL2787541.1"/>
    </source>
</evidence>
<dbReference type="CDD" id="cd00067">
    <property type="entry name" value="GAL4"/>
    <property type="match status" value="1"/>
</dbReference>
<protein>
    <recommendedName>
        <fullName evidence="8">Zn(2)-C6 fungal-type domain-containing protein</fullName>
    </recommendedName>
</protein>
<comment type="caution">
    <text evidence="9">The sequence shown here is derived from an EMBL/GenBank/DDBJ whole genome shotgun (WGS) entry which is preliminary data.</text>
</comment>
<evidence type="ECO:0000256" key="6">
    <source>
        <dbReference type="ARBA" id="ARBA00023242"/>
    </source>
</evidence>
<dbReference type="PROSITE" id="PS00463">
    <property type="entry name" value="ZN2_CY6_FUNGAL_1"/>
    <property type="match status" value="1"/>
</dbReference>
<keyword evidence="6" id="KW-0539">Nucleus</keyword>
<dbReference type="PROSITE" id="PS50048">
    <property type="entry name" value="ZN2_CY6_FUNGAL_2"/>
    <property type="match status" value="1"/>
</dbReference>
<organism evidence="9 10">
    <name type="scientific">Aspergillus keveii</name>
    <dbReference type="NCBI Taxonomy" id="714993"/>
    <lineage>
        <taxon>Eukaryota</taxon>
        <taxon>Fungi</taxon>
        <taxon>Dikarya</taxon>
        <taxon>Ascomycota</taxon>
        <taxon>Pezizomycotina</taxon>
        <taxon>Eurotiomycetes</taxon>
        <taxon>Eurotiomycetidae</taxon>
        <taxon>Eurotiales</taxon>
        <taxon>Aspergillaceae</taxon>
        <taxon>Aspergillus</taxon>
        <taxon>Aspergillus subgen. Nidulantes</taxon>
    </lineage>
</organism>
<evidence type="ECO:0000256" key="2">
    <source>
        <dbReference type="ARBA" id="ARBA00022723"/>
    </source>
</evidence>
<dbReference type="InterPro" id="IPR007219">
    <property type="entry name" value="XnlR_reg_dom"/>
</dbReference>